<reference evidence="1 2" key="1">
    <citation type="submission" date="2013-09" db="EMBL/GenBank/DDBJ databases">
        <title>Corchorus capsularis genome sequencing.</title>
        <authorList>
            <person name="Alam M."/>
            <person name="Haque M.S."/>
            <person name="Islam M.S."/>
            <person name="Emdad E.M."/>
            <person name="Islam M.M."/>
            <person name="Ahmed B."/>
            <person name="Halim A."/>
            <person name="Hossen Q.M.M."/>
            <person name="Hossain M.Z."/>
            <person name="Ahmed R."/>
            <person name="Khan M.M."/>
            <person name="Islam R."/>
            <person name="Rashid M.M."/>
            <person name="Khan S.A."/>
            <person name="Rahman M.S."/>
            <person name="Alam M."/>
        </authorList>
    </citation>
    <scope>NUCLEOTIDE SEQUENCE [LARGE SCALE GENOMIC DNA]</scope>
    <source>
        <strain evidence="2">cv. CVL-1</strain>
        <tissue evidence="1">Whole seedling</tissue>
    </source>
</reference>
<dbReference type="Gramene" id="OMO99422">
    <property type="protein sequence ID" value="OMO99422"/>
    <property type="gene ID" value="CCACVL1_03815"/>
</dbReference>
<dbReference type="AlphaFoldDB" id="A0A1R3JX47"/>
<dbReference type="OrthoDB" id="162969at2759"/>
<comment type="caution">
    <text evidence="1">The sequence shown here is derived from an EMBL/GenBank/DDBJ whole genome shotgun (WGS) entry which is preliminary data.</text>
</comment>
<proteinExistence type="predicted"/>
<name>A0A1R3JX47_COCAP</name>
<dbReference type="Gene3D" id="1.10.10.60">
    <property type="entry name" value="Homeodomain-like"/>
    <property type="match status" value="1"/>
</dbReference>
<evidence type="ECO:0000313" key="2">
    <source>
        <dbReference type="Proteomes" id="UP000188268"/>
    </source>
</evidence>
<dbReference type="Proteomes" id="UP000188268">
    <property type="component" value="Unassembled WGS sequence"/>
</dbReference>
<dbReference type="EMBL" id="AWWV01006881">
    <property type="protein sequence ID" value="OMO99422.1"/>
    <property type="molecule type" value="Genomic_DNA"/>
</dbReference>
<protein>
    <submittedName>
        <fullName evidence="1">Uncharacterized protein</fullName>
    </submittedName>
</protein>
<accession>A0A1R3JX47</accession>
<keyword evidence="2" id="KW-1185">Reference proteome</keyword>
<organism evidence="1 2">
    <name type="scientific">Corchorus capsularis</name>
    <name type="common">Jute</name>
    <dbReference type="NCBI Taxonomy" id="210143"/>
    <lineage>
        <taxon>Eukaryota</taxon>
        <taxon>Viridiplantae</taxon>
        <taxon>Streptophyta</taxon>
        <taxon>Embryophyta</taxon>
        <taxon>Tracheophyta</taxon>
        <taxon>Spermatophyta</taxon>
        <taxon>Magnoliopsida</taxon>
        <taxon>eudicotyledons</taxon>
        <taxon>Gunneridae</taxon>
        <taxon>Pentapetalae</taxon>
        <taxon>rosids</taxon>
        <taxon>malvids</taxon>
        <taxon>Malvales</taxon>
        <taxon>Malvaceae</taxon>
        <taxon>Grewioideae</taxon>
        <taxon>Apeibeae</taxon>
        <taxon>Corchorus</taxon>
    </lineage>
</organism>
<sequence>MEKVVYEWFLEYQDQVNITGEEIFEKAKDAMELLYPQQPLDS</sequence>
<gene>
    <name evidence="1" type="ORF">CCACVL1_03815</name>
</gene>
<evidence type="ECO:0000313" key="1">
    <source>
        <dbReference type="EMBL" id="OMO99422.1"/>
    </source>
</evidence>